<feature type="domain" description="CCR4-NOT transcription complex subunit 1-like NOT1 connector" evidence="11">
    <location>
        <begin position="1595"/>
        <end position="1763"/>
    </location>
</feature>
<feature type="compositionally biased region" description="Low complexity" evidence="6">
    <location>
        <begin position="405"/>
        <end position="430"/>
    </location>
</feature>
<dbReference type="GO" id="GO:0000288">
    <property type="term" value="P:nuclear-transcribed mRNA catabolic process, deadenylation-dependent decay"/>
    <property type="evidence" value="ECO:0007669"/>
    <property type="project" value="TreeGrafter"/>
</dbReference>
<sequence>MGDPGGGDSVFPSLKATGSSATGPSTGTSSHSGAGGSTSGNAVSASATSFAGSSTGTGASLGSGSATNNNSGLGTEHNAQNGEEGTSGKAPMTGSPTAGGVSCSAASAGEADGVSLRGPPAQATSATGNENGAKNGPPGGGAAGAPVSQAQQLLAVAGKPAQDFEAEVNSCFQKMYSGIYSVDMVVALLQRLSQAPPGSRDSSLFVSMIRTLFFECRHFPKYPPHELALTAELFGQLIHRHVLINSGNSLMIALRCVLEAIRKGPTSKMFVFGIAALEQFLDRIFLFPQFLVALASLSELQQQHPHYTHYAQSVLLLIPEKYHSLVVLDPRIAASLPPMPDLPPVVGVAAAARQAAGTGIGEVTQTSEPPSGSSISTMLPPPHGLQHPVTASIQQQLAAAAKMMNLSSSPPAAPGNSGSALNLAHNSSLLQGNPVPTPPLAASPTQNVSGNPGSLPGLGQANVPASGTGAVGNKAGLSGLGNAAGSISHTGTLGGVLGAGALLQGVGLGQVEGLMNDHDITAKLEQPPQWVADQVIAVCNSVCEGNVDDKAESLKDVLTEEHAPWLTYYIVKSRAAKEPNLHGIFVLFIEKLKLPGLWDAVINMTYDCIHVLLKYVDEAKESSSYRTLLKNLGLWLGSITLARNRPLKSKRMDLKQLLFTGYEQGHLVAVLPLVCKILEGIKTSKLFKPPNPWTVAVMSLLAEIHLQPNIRTNLVFEVEVLFKHLHLNVLEYHNRTDHLTKRSPPPGSADFVVRAAAAGVAPATAASGHLGAAGGGIPPGPQATAGRPGTAAASGGVPGAVRGTPGSMVGRLPGGASGLSLNAVAAAAALGLGPAGGAGAPGSGADPSSSRLGAQHRRGLQGLGPGALGQLDAASGAHGRLMEAAAAVASAAAGMGRHGGTSGTGASLGGTPQAGVASGPPVPGVGLQQGPGGAGGNAQNVGATGVGMLQSPNQGEGGAGPSPDGLEIGGHLRVGSDDGAGGVLALGGGRDGHHLSVGEPGSGAGLIGAAGGASGASPFGAGAGLMGGPGGGGYGGMGQHGGPPSTHPASWSSSLFQGGGGVMTPPPHYPHGALLPLLGSLGGSGTEQGSSIGSSGVFQPDRLLQNLSQSVVISPSIALLSIQPNLRPLVPLAVDRAIREIISAVVERSVTISCVTTRELVCKDFCMESEESLVKRAAHLMVASLAGSLALVTCREPLRVSLSQNLRQLLQPAASSDCNDQVLIEQVVQIVSADNLELGCSLIEQAVVEKVLRDIEQTMQPALLVRRQARERGIPFVDTNYINSSRWTLNLPEPVKLRPVLNNRQLQVYKDFLSIGPLKKMQQDNAGPNSGMMSGSGPHGAQTGGLGAPGSTPGPLQGAGGASAAGGAAQMGLGANSGNSGLVGASGSVPPHTHQLGAVMGEGPSGAFQGLPGRNLIGPSNASSFLGRENMLHQHLAQQHAARLLGQQQGNKFLASLGHPQVNAASGPPGGPSLAGAGGANAGQLLVQNTGEGGRVLGSPAGTSVASASIGCGVREPILLQPMGEAHLSTVMARLEDCLVQLRDVVRDIFTCPPIVPTPSTVDTYSTPAGSQVCALPVPHCATPVLTVFACLPSNHEVFQLILAVSAIAGSCPRVEEVAPALAHKLIKSVFEGASLAASRTSHNAIRGIDPTGLYMEVFFAVLAALRRQSDVVSKLAGEVLSISCSSATIPPKKSNTTVAAGLVRYRLVSLAAFDLVLANHLDNGRNVAVLEFILALLKTLLDQKAITPADLPTTFKTLAEAPATTLPAKLVQLKGWQPLPMAEARTKLVEAFREDQEERKKSPHERLTTMTELMESYYSVNPVRVRSLPCLPVTPQKDRQLITMIFGEWLRFCACVSPFGGPNGDRGASTLGSQGGAGGGTSGNFGNTDSASLLRATFFQRVSHQGLLRMDEDTDRFFAVCVEEAIARSLRFREDSKSAAEETSEDGSKAGDKSEGAAGAKCSGENAKGAKAPAGEPEAEAKKDEQKGNVEEAKEEGRAAEESETMSRAADREEASKPGKGATSLAAKNEKSEGEKEPSSEAGEKGALGPSQAGGRRLSAGLASCPILEYDSATVTPESLTAMQTPPEETEPLLDLTPLDAMAKMIVGMMRLVDPVQISPVMILQRALGIVCRHIHMEAERLGPAFNQRPYYRLLLAILLEITAPATKDGNGSGGAQAGASGASGSDGKAVLGGGVSESQVLPSLLSFAEHLALLSPTRVPAFAFAWLGLVGHRLFMPRLLKSGRGWATLHRLLLLHLEFLQPLLRNVALSDSIRLLYKGALRILLVLLHDFPEFLCEYHFSFCDVLPLNCVQLRNVVLSAFPRNMKLPDPFLPNLKVDLLADIKTVPRILSSFTVTLLQKGLKKDIDAFWQTRDAALLPQMKAKFLVDRESAVRIGTKYDVSLLNAFLLYVGTGVPERVGASDGPALIMDAMLGIASLGGASGARGELSPSLEILLYMSKELDMEGRYLLMSALANHLRYPNAHTHYFSCVLLWLFGESRDELIQEQITRVLLERLIVHRPHPWGLLITFIELIKNPRFNFWSCSFVSAAPEVEKLFQSVAHTCLGQSGAQQLQQQRRR</sequence>
<keyword evidence="5" id="KW-0539">Nucleus</keyword>
<dbReference type="InterPro" id="IPR024557">
    <property type="entry name" value="CNOT1_dom_4"/>
</dbReference>
<evidence type="ECO:0000313" key="12">
    <source>
        <dbReference type="EMBL" id="CEL76056.1"/>
    </source>
</evidence>
<feature type="region of interest" description="Disordered" evidence="6">
    <location>
        <begin position="837"/>
        <end position="866"/>
    </location>
</feature>
<feature type="region of interest" description="Disordered" evidence="6">
    <location>
        <begin position="361"/>
        <end position="387"/>
    </location>
</feature>
<dbReference type="Pfam" id="PF12842">
    <property type="entry name" value="DUF3819"/>
    <property type="match status" value="1"/>
</dbReference>
<feature type="compositionally biased region" description="Low complexity" evidence="6">
    <location>
        <begin position="39"/>
        <end position="75"/>
    </location>
</feature>
<feature type="compositionally biased region" description="Gly residues" evidence="6">
    <location>
        <begin position="927"/>
        <end position="936"/>
    </location>
</feature>
<dbReference type="Pfam" id="PF04054">
    <property type="entry name" value="Not1"/>
    <property type="match status" value="1"/>
</dbReference>
<evidence type="ECO:0000256" key="2">
    <source>
        <dbReference type="ARBA" id="ARBA00022491"/>
    </source>
</evidence>
<gene>
    <name evidence="12" type="ORF">BN1205_084550</name>
</gene>
<dbReference type="InterPro" id="IPR032193">
    <property type="entry name" value="CNOT1_TTP_bind"/>
</dbReference>
<evidence type="ECO:0000259" key="11">
    <source>
        <dbReference type="Pfam" id="PF25097"/>
    </source>
</evidence>
<dbReference type="PANTHER" id="PTHR13162:SF8">
    <property type="entry name" value="CCR4-NOT TRANSCRIPTION COMPLEX SUBUNIT 1"/>
    <property type="match status" value="1"/>
</dbReference>
<keyword evidence="2" id="KW-0678">Repressor</keyword>
<feature type="compositionally biased region" description="Low complexity" evidence="6">
    <location>
        <begin position="1325"/>
        <end position="1341"/>
    </location>
</feature>
<dbReference type="CDD" id="cd20710">
    <property type="entry name" value="NOT1_connector"/>
    <property type="match status" value="1"/>
</dbReference>
<dbReference type="Gene3D" id="1.25.40.790">
    <property type="match status" value="1"/>
</dbReference>
<evidence type="ECO:0000256" key="1">
    <source>
        <dbReference type="ARBA" id="ARBA00004123"/>
    </source>
</evidence>
<feature type="compositionally biased region" description="Gly residues" evidence="6">
    <location>
        <begin position="896"/>
        <end position="908"/>
    </location>
</feature>
<feature type="region of interest" description="Disordered" evidence="6">
    <location>
        <begin position="1382"/>
        <end position="1422"/>
    </location>
</feature>
<feature type="compositionally biased region" description="Basic and acidic residues" evidence="6">
    <location>
        <begin position="1934"/>
        <end position="1956"/>
    </location>
</feature>
<dbReference type="Pfam" id="PF25097">
    <property type="entry name" value="ARM_Cnot1"/>
    <property type="match status" value="1"/>
</dbReference>
<feature type="region of interest" description="Disordered" evidence="6">
    <location>
        <begin position="1320"/>
        <end position="1367"/>
    </location>
</feature>
<feature type="domain" description="CCR4-Not complex component Not1 C-terminal" evidence="7">
    <location>
        <begin position="2204"/>
        <end position="2563"/>
    </location>
</feature>
<evidence type="ECO:0000259" key="7">
    <source>
        <dbReference type="Pfam" id="PF04054"/>
    </source>
</evidence>
<dbReference type="InterPro" id="IPR055454">
    <property type="entry name" value="CNOT1-like_NOT1_connector"/>
</dbReference>
<feature type="compositionally biased region" description="Low complexity" evidence="6">
    <location>
        <begin position="1968"/>
        <end position="1977"/>
    </location>
</feature>
<accession>A0A0F7V4D2</accession>
<proteinExistence type="predicted"/>
<feature type="domain" description="CCR4-NOT transcription complex subunit 1 CAF1-binding" evidence="9">
    <location>
        <begin position="524"/>
        <end position="735"/>
    </location>
</feature>
<dbReference type="Gene3D" id="1.25.40.180">
    <property type="match status" value="1"/>
</dbReference>
<keyword evidence="3" id="KW-0805">Transcription regulation</keyword>
<dbReference type="InterPro" id="IPR032191">
    <property type="entry name" value="CNOT1_CAF1_bind"/>
</dbReference>
<dbReference type="InterPro" id="IPR038535">
    <property type="entry name" value="CNOT1_TTP_bind_sf"/>
</dbReference>
<dbReference type="Gene3D" id="1.25.40.840">
    <property type="entry name" value="CCR4-NOT transcription complex subunit 1 TTP binding domain"/>
    <property type="match status" value="1"/>
</dbReference>
<feature type="region of interest" description="Disordered" evidence="6">
    <location>
        <begin position="402"/>
        <end position="462"/>
    </location>
</feature>
<feature type="compositionally biased region" description="Low complexity" evidence="6">
    <location>
        <begin position="909"/>
        <end position="926"/>
    </location>
</feature>
<evidence type="ECO:0000256" key="4">
    <source>
        <dbReference type="ARBA" id="ARBA00023163"/>
    </source>
</evidence>
<name>A0A0F7V4D2_TOXGV</name>
<feature type="compositionally biased region" description="Low complexity" evidence="6">
    <location>
        <begin position="16"/>
        <end position="32"/>
    </location>
</feature>
<evidence type="ECO:0000259" key="10">
    <source>
        <dbReference type="Pfam" id="PF16417"/>
    </source>
</evidence>
<evidence type="ECO:0000256" key="5">
    <source>
        <dbReference type="ARBA" id="ARBA00023242"/>
    </source>
</evidence>
<dbReference type="InterPro" id="IPR040398">
    <property type="entry name" value="Not1"/>
</dbReference>
<protein>
    <submittedName>
        <fullName evidence="12">CCR4-Not complex component, Not1 domain-containing protein, conserved</fullName>
    </submittedName>
</protein>
<dbReference type="PANTHER" id="PTHR13162">
    <property type="entry name" value="CCR4-NOT TRANSCRIPTION COMPLEX"/>
    <property type="match status" value="1"/>
</dbReference>
<feature type="compositionally biased region" description="Polar residues" evidence="6">
    <location>
        <begin position="363"/>
        <end position="377"/>
    </location>
</feature>
<evidence type="ECO:0000259" key="8">
    <source>
        <dbReference type="Pfam" id="PF12842"/>
    </source>
</evidence>
<dbReference type="GO" id="GO:0030015">
    <property type="term" value="C:CCR4-NOT core complex"/>
    <property type="evidence" value="ECO:0007669"/>
    <property type="project" value="InterPro"/>
</dbReference>
<dbReference type="GO" id="GO:0000932">
    <property type="term" value="C:P-body"/>
    <property type="evidence" value="ECO:0007669"/>
    <property type="project" value="TreeGrafter"/>
</dbReference>
<dbReference type="Pfam" id="PF16415">
    <property type="entry name" value="CNOT1_CAF1_bind"/>
    <property type="match status" value="1"/>
</dbReference>
<dbReference type="EMBL" id="LN714499">
    <property type="protein sequence ID" value="CEL76056.1"/>
    <property type="molecule type" value="Genomic_DNA"/>
</dbReference>
<feature type="compositionally biased region" description="Low complexity" evidence="6">
    <location>
        <begin position="1463"/>
        <end position="1475"/>
    </location>
</feature>
<evidence type="ECO:0000256" key="3">
    <source>
        <dbReference type="ARBA" id="ARBA00023015"/>
    </source>
</evidence>
<dbReference type="GO" id="GO:0017148">
    <property type="term" value="P:negative regulation of translation"/>
    <property type="evidence" value="ECO:0007669"/>
    <property type="project" value="InterPro"/>
</dbReference>
<dbReference type="Pfam" id="PF16417">
    <property type="entry name" value="CNOT1_TTP_bind"/>
    <property type="match status" value="1"/>
</dbReference>
<feature type="compositionally biased region" description="Basic and acidic residues" evidence="6">
    <location>
        <begin position="2029"/>
        <end position="2045"/>
    </location>
</feature>
<feature type="compositionally biased region" description="Low complexity" evidence="6">
    <location>
        <begin position="98"/>
        <end position="111"/>
    </location>
</feature>
<feature type="compositionally biased region" description="Polar residues" evidence="6">
    <location>
        <begin position="443"/>
        <end position="452"/>
    </location>
</feature>
<feature type="domain" description="CCR4-NOT transcription complex subunit 1 TTP binding" evidence="10">
    <location>
        <begin position="150"/>
        <end position="312"/>
    </location>
</feature>
<feature type="compositionally biased region" description="Low complexity" evidence="6">
    <location>
        <begin position="937"/>
        <end position="947"/>
    </location>
</feature>
<feature type="domain" description="CCR4-NOT transcription complex subunit 1" evidence="8">
    <location>
        <begin position="1124"/>
        <end position="1270"/>
    </location>
</feature>
<feature type="region of interest" description="Disordered" evidence="6">
    <location>
        <begin position="772"/>
        <end position="795"/>
    </location>
</feature>
<evidence type="ECO:0000259" key="9">
    <source>
        <dbReference type="Pfam" id="PF16415"/>
    </source>
</evidence>
<feature type="region of interest" description="Disordered" evidence="6">
    <location>
        <begin position="1459"/>
        <end position="1479"/>
    </location>
</feature>
<feature type="compositionally biased region" description="Basic and acidic residues" evidence="6">
    <location>
        <begin position="1980"/>
        <end position="2002"/>
    </location>
</feature>
<feature type="region of interest" description="Disordered" evidence="6">
    <location>
        <begin position="894"/>
        <end position="974"/>
    </location>
</feature>
<dbReference type="InterPro" id="IPR007196">
    <property type="entry name" value="CCR4-Not_Not1_C"/>
</dbReference>
<reference evidence="12" key="1">
    <citation type="journal article" date="2015" name="PLoS ONE">
        <title>Comprehensive Evaluation of Toxoplasma gondii VEG and Neospora caninum LIV Genomes with Tachyzoite Stage Transcriptome and Proteome Defines Novel Transcript Features.</title>
        <authorList>
            <person name="Ramaprasad A."/>
            <person name="Mourier T."/>
            <person name="Naeem R."/>
            <person name="Malas T.B."/>
            <person name="Moussa E."/>
            <person name="Panigrahi A."/>
            <person name="Vermont S.J."/>
            <person name="Otto T.D."/>
            <person name="Wastling J."/>
            <person name="Pain A."/>
        </authorList>
    </citation>
    <scope>NUCLEOTIDE SEQUENCE</scope>
    <source>
        <strain evidence="12">VEG</strain>
    </source>
</reference>
<feature type="region of interest" description="Disordered" evidence="6">
    <location>
        <begin position="1934"/>
        <end position="2057"/>
    </location>
</feature>
<feature type="region of interest" description="Disordered" evidence="6">
    <location>
        <begin position="1"/>
        <end position="147"/>
    </location>
</feature>
<organism evidence="12">
    <name type="scientific">Toxoplasma gondii (strain ATCC 50861 / VEG)</name>
    <dbReference type="NCBI Taxonomy" id="432359"/>
    <lineage>
        <taxon>Eukaryota</taxon>
        <taxon>Sar</taxon>
        <taxon>Alveolata</taxon>
        <taxon>Apicomplexa</taxon>
        <taxon>Conoidasida</taxon>
        <taxon>Coccidia</taxon>
        <taxon>Eucoccidiorida</taxon>
        <taxon>Eimeriorina</taxon>
        <taxon>Sarcocystidae</taxon>
        <taxon>Toxoplasma</taxon>
    </lineage>
</organism>
<evidence type="ECO:0000256" key="6">
    <source>
        <dbReference type="SAM" id="MobiDB-lite"/>
    </source>
</evidence>
<dbReference type="GO" id="GO:0060090">
    <property type="term" value="F:molecular adaptor activity"/>
    <property type="evidence" value="ECO:0007669"/>
    <property type="project" value="TreeGrafter"/>
</dbReference>
<dbReference type="Gene3D" id="1.25.40.800">
    <property type="match status" value="1"/>
</dbReference>
<keyword evidence="4" id="KW-0804">Transcription</keyword>
<dbReference type="GO" id="GO:0005634">
    <property type="term" value="C:nucleus"/>
    <property type="evidence" value="ECO:0007669"/>
    <property type="project" value="UniProtKB-SubCell"/>
</dbReference>
<comment type="subcellular location">
    <subcellularLocation>
        <location evidence="1">Nucleus</location>
    </subcellularLocation>
</comment>